<keyword evidence="1" id="KW-0812">Transmembrane</keyword>
<dbReference type="Proteomes" id="UP000270581">
    <property type="component" value="Unassembled WGS sequence"/>
</dbReference>
<evidence type="ECO:0000313" key="2">
    <source>
        <dbReference type="EMBL" id="RNJ25716.1"/>
    </source>
</evidence>
<reference evidence="2 3" key="1">
    <citation type="submission" date="2018-11" db="EMBL/GenBank/DDBJ databases">
        <title>Genome sequences of Natronomonas sp. CBA1133.</title>
        <authorList>
            <person name="Roh S.W."/>
            <person name="Cha I.-T."/>
        </authorList>
    </citation>
    <scope>NUCLEOTIDE SEQUENCE [LARGE SCALE GENOMIC DNA]</scope>
    <source>
        <strain evidence="2 3">CBA1133</strain>
    </source>
</reference>
<accession>A0AAJ4UV79</accession>
<dbReference type="AlphaFoldDB" id="A0AAJ4UV79"/>
<dbReference type="InterPro" id="IPR007354">
    <property type="entry name" value="CruF-like"/>
</dbReference>
<dbReference type="Pfam" id="PF04240">
    <property type="entry name" value="Caroten_synth"/>
    <property type="match status" value="1"/>
</dbReference>
<dbReference type="NCBIfam" id="TIGR03460">
    <property type="entry name" value="crt_membr_arch"/>
    <property type="match status" value="1"/>
</dbReference>
<protein>
    <submittedName>
        <fullName evidence="2">Carotenoid biosynthesis protein</fullName>
    </submittedName>
</protein>
<feature type="transmembrane region" description="Helical" evidence="1">
    <location>
        <begin position="125"/>
        <end position="143"/>
    </location>
</feature>
<dbReference type="PANTHER" id="PTHR39419">
    <property type="entry name" value="SLL0814 PROTEIN"/>
    <property type="match status" value="1"/>
</dbReference>
<keyword evidence="1" id="KW-1133">Transmembrane helix</keyword>
<feature type="transmembrane region" description="Helical" evidence="1">
    <location>
        <begin position="50"/>
        <end position="74"/>
    </location>
</feature>
<name>A0AAJ4UV79_9EURY</name>
<dbReference type="NCBIfam" id="NF041333">
    <property type="entry name" value="CruF_Halo"/>
    <property type="match status" value="1"/>
</dbReference>
<dbReference type="InterPro" id="IPR017823">
    <property type="entry name" value="CruF"/>
</dbReference>
<feature type="transmembrane region" description="Helical" evidence="1">
    <location>
        <begin position="86"/>
        <end position="105"/>
    </location>
</feature>
<feature type="transmembrane region" description="Helical" evidence="1">
    <location>
        <begin position="205"/>
        <end position="223"/>
    </location>
</feature>
<evidence type="ECO:0000313" key="3">
    <source>
        <dbReference type="Proteomes" id="UP000270581"/>
    </source>
</evidence>
<comment type="caution">
    <text evidence="2">The sequence shown here is derived from an EMBL/GenBank/DDBJ whole genome shotgun (WGS) entry which is preliminary data.</text>
</comment>
<dbReference type="EMBL" id="RJJC01000001">
    <property type="protein sequence ID" value="RNJ25716.1"/>
    <property type="molecule type" value="Genomic_DNA"/>
</dbReference>
<proteinExistence type="predicted"/>
<feature type="transmembrane region" description="Helical" evidence="1">
    <location>
        <begin position="155"/>
        <end position="177"/>
    </location>
</feature>
<feature type="transmembrane region" description="Helical" evidence="1">
    <location>
        <begin position="20"/>
        <end position="38"/>
    </location>
</feature>
<organism evidence="2 3">
    <name type="scientific">Halosegnis longus</name>
    <dbReference type="NCBI Taxonomy" id="2216012"/>
    <lineage>
        <taxon>Archaea</taxon>
        <taxon>Methanobacteriati</taxon>
        <taxon>Methanobacteriota</taxon>
        <taxon>Stenosarchaea group</taxon>
        <taxon>Halobacteria</taxon>
        <taxon>Halobacteriales</taxon>
        <taxon>Natronomonadaceae</taxon>
        <taxon>Halosegnis</taxon>
    </lineage>
</organism>
<dbReference type="InterPro" id="IPR053540">
    <property type="entry name" value="BABR_hydratase"/>
</dbReference>
<keyword evidence="3" id="KW-1185">Reference proteome</keyword>
<dbReference type="RefSeq" id="WP_123123784.1">
    <property type="nucleotide sequence ID" value="NZ_QKNW01000001.1"/>
</dbReference>
<dbReference type="PANTHER" id="PTHR39419:SF1">
    <property type="entry name" value="SLL0814 PROTEIN"/>
    <property type="match status" value="1"/>
</dbReference>
<evidence type="ECO:0000256" key="1">
    <source>
        <dbReference type="SAM" id="Phobius"/>
    </source>
</evidence>
<gene>
    <name evidence="2" type="ORF">Nmn1133_02765</name>
</gene>
<sequence length="286" mass="31066">MADRARIERRLNDLVSENRFTIAVFFPLVGAVMLLASAERVLIPDPLVFHPLLVIFGTAVMRLPLIVGLLPLVGRRAAGAIGLLTLYAYAIEYIGTTTGLPYGVFEYGIDLGPMLLGKVPFGLPIFFLPLVANAYLLCLLLLGERARAALVRVPAVIATVLLMDLVLDPGAVAIGFWEYDLTATPLAVWPYNSGVAFYGVPLSNYAGWVVSATVAVVTLDAAFEWIDLRARLDSCAFMLDDLVSFVLLWGVINAVYAQWAPVALAALLGVGLWYTDRFDVPAPPWL</sequence>
<keyword evidence="1" id="KW-0472">Membrane</keyword>